<dbReference type="InterPro" id="IPR036188">
    <property type="entry name" value="FAD/NAD-bd_sf"/>
</dbReference>
<evidence type="ECO:0000256" key="3">
    <source>
        <dbReference type="ARBA" id="ARBA00022630"/>
    </source>
</evidence>
<evidence type="ECO:0000259" key="8">
    <source>
        <dbReference type="Pfam" id="PF00732"/>
    </source>
</evidence>
<feature type="domain" description="Glucose-methanol-choline oxidoreductase N-terminal" evidence="8">
    <location>
        <begin position="168"/>
        <end position="260"/>
    </location>
</feature>
<evidence type="ECO:0000256" key="6">
    <source>
        <dbReference type="PIRSR" id="PIRSR000137-1"/>
    </source>
</evidence>
<dbReference type="Gene3D" id="4.10.450.10">
    <property type="entry name" value="Glucose Oxidase, domain 2"/>
    <property type="match status" value="1"/>
</dbReference>
<keyword evidence="4 7" id="KW-0274">FAD</keyword>
<dbReference type="InterPro" id="IPR000172">
    <property type="entry name" value="GMC_OxRdtase_N"/>
</dbReference>
<feature type="domain" description="Glucose-methanol-choline oxidoreductase N-terminal" evidence="8">
    <location>
        <begin position="11"/>
        <end position="152"/>
    </location>
</feature>
<gene>
    <name evidence="10" type="ORF">JMJ35_008742</name>
</gene>
<organism evidence="10 11">
    <name type="scientific">Cladonia borealis</name>
    <dbReference type="NCBI Taxonomy" id="184061"/>
    <lineage>
        <taxon>Eukaryota</taxon>
        <taxon>Fungi</taxon>
        <taxon>Dikarya</taxon>
        <taxon>Ascomycota</taxon>
        <taxon>Pezizomycotina</taxon>
        <taxon>Lecanoromycetes</taxon>
        <taxon>OSLEUM clade</taxon>
        <taxon>Lecanoromycetidae</taxon>
        <taxon>Lecanorales</taxon>
        <taxon>Lecanorineae</taxon>
        <taxon>Cladoniaceae</taxon>
        <taxon>Cladonia</taxon>
    </lineage>
</organism>
<evidence type="ECO:0000256" key="1">
    <source>
        <dbReference type="ARBA" id="ARBA00001974"/>
    </source>
</evidence>
<dbReference type="GO" id="GO:0050660">
    <property type="term" value="F:flavin adenine dinucleotide binding"/>
    <property type="evidence" value="ECO:0007669"/>
    <property type="project" value="InterPro"/>
</dbReference>
<dbReference type="Pfam" id="PF00732">
    <property type="entry name" value="GMC_oxred_N"/>
    <property type="match status" value="2"/>
</dbReference>
<evidence type="ECO:0000313" key="11">
    <source>
        <dbReference type="Proteomes" id="UP001166286"/>
    </source>
</evidence>
<accession>A0AA39U5Z3</accession>
<dbReference type="Proteomes" id="UP001166286">
    <property type="component" value="Unassembled WGS sequence"/>
</dbReference>
<protein>
    <submittedName>
        <fullName evidence="10">Uncharacterized protein</fullName>
    </submittedName>
</protein>
<name>A0AA39U5Z3_9LECA</name>
<dbReference type="PIRSF" id="PIRSF000137">
    <property type="entry name" value="Alcohol_oxidase"/>
    <property type="match status" value="1"/>
</dbReference>
<feature type="binding site" evidence="7">
    <location>
        <position position="183"/>
    </location>
    <ligand>
        <name>FAD</name>
        <dbReference type="ChEBI" id="CHEBI:57692"/>
    </ligand>
</feature>
<evidence type="ECO:0000256" key="4">
    <source>
        <dbReference type="ARBA" id="ARBA00022827"/>
    </source>
</evidence>
<dbReference type="InterPro" id="IPR027424">
    <property type="entry name" value="Glucose_Oxidase_domain_2"/>
</dbReference>
<dbReference type="EMBL" id="JAFEKC020000020">
    <property type="protein sequence ID" value="KAK0508466.1"/>
    <property type="molecule type" value="Genomic_DNA"/>
</dbReference>
<feature type="active site" description="Proton acceptor" evidence="6">
    <location>
        <position position="489"/>
    </location>
</feature>
<dbReference type="SUPFAM" id="SSF54373">
    <property type="entry name" value="FAD-linked reductases, C-terminal domain"/>
    <property type="match status" value="1"/>
</dbReference>
<dbReference type="SUPFAM" id="SSF51905">
    <property type="entry name" value="FAD/NAD(P)-binding domain"/>
    <property type="match status" value="1"/>
</dbReference>
<feature type="active site" description="Proton donor" evidence="6">
    <location>
        <position position="451"/>
    </location>
</feature>
<keyword evidence="3" id="KW-0285">Flavoprotein</keyword>
<sequence length="506" mass="55007">MSPDGTSSNSYDYIIVGTGIAGSALASRLSQRRPRRPRRPVLLINAGEESKDKPLVPQLLVALMLRGSELDWEYESTPQKHLGGRKVYEAAVKALGGGSVIDYGLWTRGDREDYETWVKKSGDSKWSYDGLLPYSEPQVWASASGGTPLGVGDAIKCRSKVERIIATNAYSMKGISIQTNTLVSRVVIEQQDDKKVATGVELANGKINNVQREVVVSAGALQTPPVLLLSCIGPRGDLARHGIPQKVESSKIAQSLFNHMNVKQFWKLRNPEIGAGVGSEKWDDLEYKGANPQDFIVCQSISKTGLEPALAADEDGVRDDHPFLNGLRCHVETFIQYPAVNKESPAPRPDGTHIQSVVLTVLPTSRASVRLKSWSPEDIPLIDSNSYATEADSHNMRKNLTKVQQVFLDTAAGQQMIVGETMTKELMALSSTSTDDEVDRRVQQTAQSIFHPAGTAALGYVVHADLKIIGVKGLRVCDASIFPAPVAAHPMAALYAIAEQTVELID</sequence>
<dbReference type="InterPro" id="IPR012132">
    <property type="entry name" value="GMC_OxRdtase"/>
</dbReference>
<dbReference type="AlphaFoldDB" id="A0AA39U5Z3"/>
<keyword evidence="11" id="KW-1185">Reference proteome</keyword>
<feature type="domain" description="Glucose-methanol-choline oxidoreductase C-terminal" evidence="9">
    <location>
        <begin position="363"/>
        <end position="498"/>
    </location>
</feature>
<proteinExistence type="inferred from homology"/>
<dbReference type="GO" id="GO:0016614">
    <property type="term" value="F:oxidoreductase activity, acting on CH-OH group of donors"/>
    <property type="evidence" value="ECO:0007669"/>
    <property type="project" value="InterPro"/>
</dbReference>
<evidence type="ECO:0000259" key="9">
    <source>
        <dbReference type="Pfam" id="PF05199"/>
    </source>
</evidence>
<dbReference type="InterPro" id="IPR007867">
    <property type="entry name" value="GMC_OxRtase_C"/>
</dbReference>
<comment type="cofactor">
    <cofactor evidence="1 7">
        <name>FAD</name>
        <dbReference type="ChEBI" id="CHEBI:57692"/>
    </cofactor>
</comment>
<evidence type="ECO:0000313" key="10">
    <source>
        <dbReference type="EMBL" id="KAK0508466.1"/>
    </source>
</evidence>
<evidence type="ECO:0000256" key="7">
    <source>
        <dbReference type="PIRSR" id="PIRSR000137-2"/>
    </source>
</evidence>
<comment type="similarity">
    <text evidence="2">Belongs to the GMC oxidoreductase family.</text>
</comment>
<dbReference type="Pfam" id="PF05199">
    <property type="entry name" value="GMC_oxred_C"/>
    <property type="match status" value="1"/>
</dbReference>
<comment type="caution">
    <text evidence="10">The sequence shown here is derived from an EMBL/GenBank/DDBJ whole genome shotgun (WGS) entry which is preliminary data.</text>
</comment>
<dbReference type="Gene3D" id="3.50.50.60">
    <property type="entry name" value="FAD/NAD(P)-binding domain"/>
    <property type="match status" value="2"/>
</dbReference>
<dbReference type="Gene3D" id="3.30.560.10">
    <property type="entry name" value="Glucose Oxidase, domain 3"/>
    <property type="match status" value="2"/>
</dbReference>
<dbReference type="PANTHER" id="PTHR11552:SF123">
    <property type="entry name" value="GMC OXIDOREDUCTASE (AFU_ORTHOLOGUE AFUA_2G01770)-RELATED"/>
    <property type="match status" value="1"/>
</dbReference>
<keyword evidence="5" id="KW-0560">Oxidoreductase</keyword>
<dbReference type="PANTHER" id="PTHR11552">
    <property type="entry name" value="GLUCOSE-METHANOL-CHOLINE GMC OXIDOREDUCTASE"/>
    <property type="match status" value="1"/>
</dbReference>
<evidence type="ECO:0000256" key="5">
    <source>
        <dbReference type="ARBA" id="ARBA00023002"/>
    </source>
</evidence>
<evidence type="ECO:0000256" key="2">
    <source>
        <dbReference type="ARBA" id="ARBA00010790"/>
    </source>
</evidence>
<reference evidence="10" key="1">
    <citation type="submission" date="2023-03" db="EMBL/GenBank/DDBJ databases">
        <title>Complete genome of Cladonia borealis.</title>
        <authorList>
            <person name="Park H."/>
        </authorList>
    </citation>
    <scope>NUCLEOTIDE SEQUENCE</scope>
    <source>
        <strain evidence="10">ANT050790</strain>
    </source>
</reference>